<evidence type="ECO:0000313" key="12">
    <source>
        <dbReference type="EMBL" id="SDC91057.1"/>
    </source>
</evidence>
<dbReference type="RefSeq" id="WP_091572444.1">
    <property type="nucleotide sequence ID" value="NZ_FMZA01000021.1"/>
</dbReference>
<proteinExistence type="inferred from homology"/>
<dbReference type="Gene3D" id="3.40.50.300">
    <property type="entry name" value="P-loop containing nucleotide triphosphate hydrolases"/>
    <property type="match status" value="2"/>
</dbReference>
<keyword evidence="4" id="KW-0347">Helicase</keyword>
<evidence type="ECO:0000256" key="4">
    <source>
        <dbReference type="ARBA" id="ARBA00022806"/>
    </source>
</evidence>
<keyword evidence="3" id="KW-0378">Hydrolase</keyword>
<dbReference type="EC" id="5.6.2.4" evidence="8"/>
<evidence type="ECO:0000256" key="6">
    <source>
        <dbReference type="ARBA" id="ARBA00023235"/>
    </source>
</evidence>
<dbReference type="InterPro" id="IPR050615">
    <property type="entry name" value="ATP-dep_DNA_Helicase"/>
</dbReference>
<dbReference type="PROSITE" id="PS51192">
    <property type="entry name" value="HELICASE_ATP_BIND_1"/>
    <property type="match status" value="1"/>
</dbReference>
<feature type="domain" description="Helicase C-terminal" evidence="11">
    <location>
        <begin position="406"/>
        <end position="552"/>
    </location>
</feature>
<accession>A0A1G6QH97</accession>
<dbReference type="InterPro" id="IPR006935">
    <property type="entry name" value="Helicase/UvrB_N"/>
</dbReference>
<evidence type="ECO:0000259" key="11">
    <source>
        <dbReference type="PROSITE" id="PS51194"/>
    </source>
</evidence>
<dbReference type="GO" id="GO:0016787">
    <property type="term" value="F:hydrolase activity"/>
    <property type="evidence" value="ECO:0007669"/>
    <property type="project" value="UniProtKB-KW"/>
</dbReference>
<keyword evidence="5" id="KW-0067">ATP-binding</keyword>
<evidence type="ECO:0000256" key="8">
    <source>
        <dbReference type="ARBA" id="ARBA00034808"/>
    </source>
</evidence>
<name>A0A1G6QH97_9BACL</name>
<dbReference type="CDD" id="cd18029">
    <property type="entry name" value="DEXHc_XPB"/>
    <property type="match status" value="1"/>
</dbReference>
<dbReference type="SUPFAM" id="SSF52540">
    <property type="entry name" value="P-loop containing nucleoside triphosphate hydrolases"/>
    <property type="match status" value="2"/>
</dbReference>
<sequence>MKFCPDRPMIVQGDGVVLLEADHPAFPEVRDRLSNLAELVKTPDHLHTYRITPLSLWNAVSAGWTVQEAVGFLEEESKFGLPASLKRQVEEKMGRCGLVTLTSKEKQLILSVADAALSQKMRKSRPWRDRMTFLGRGTFAVPSELRGWVKQELIRLGYPVEDRAGYTRGEPLSLQLKETTHLRDYQRRAVENFHRRGDVTGGNGVLVLPCGAGKTVIGLSVMEKVGKATLILTPNTTSVQQWIRELLDKTDLTAEQVGVYTGDKKEVRPVTVATYQILTHRSGKRDPFTHMKLFEERDWGLVIYDEVHLLPAPVFRATADIQARRRLGLTATLVREDGREEDVFSLIGPKKFEVPWKELESRGWIAQAACTEIRTPLKPGLRQQYQRAPKKKKYRIAAENPLKINVLKKILHRHRDHKILVIGQYLDQLRQVATQLSLPLITGQTPQSEREIWFDRFRSGDEPVLVVSKVANFAVDLPDAGVAVQLSGAFGSRQEEAQRLGRILRPKKGENEAHFYHVVSRDTLDQEYALQRQLFLVEQGYRYDVQDFEAWE</sequence>
<keyword evidence="13" id="KW-1185">Reference proteome</keyword>
<dbReference type="GO" id="GO:0003677">
    <property type="term" value="F:DNA binding"/>
    <property type="evidence" value="ECO:0007669"/>
    <property type="project" value="InterPro"/>
</dbReference>
<evidence type="ECO:0000313" key="13">
    <source>
        <dbReference type="Proteomes" id="UP000199387"/>
    </source>
</evidence>
<dbReference type="InterPro" id="IPR001650">
    <property type="entry name" value="Helicase_C-like"/>
</dbReference>
<keyword evidence="2" id="KW-0547">Nucleotide-binding</keyword>
<comment type="catalytic activity">
    <reaction evidence="9">
        <text>ATP + H2O = ADP + phosphate + H(+)</text>
        <dbReference type="Rhea" id="RHEA:13065"/>
        <dbReference type="ChEBI" id="CHEBI:15377"/>
        <dbReference type="ChEBI" id="CHEBI:15378"/>
        <dbReference type="ChEBI" id="CHEBI:30616"/>
        <dbReference type="ChEBI" id="CHEBI:43474"/>
        <dbReference type="ChEBI" id="CHEBI:456216"/>
        <dbReference type="EC" id="5.6.2.4"/>
    </reaction>
</comment>
<dbReference type="PANTHER" id="PTHR11274:SF0">
    <property type="entry name" value="GENERAL TRANSCRIPTION AND DNA REPAIR FACTOR IIH HELICASE SUBUNIT XPB"/>
    <property type="match status" value="1"/>
</dbReference>
<organism evidence="12 13">
    <name type="scientific">Melghirimyces thermohalophilus</name>
    <dbReference type="NCBI Taxonomy" id="1236220"/>
    <lineage>
        <taxon>Bacteria</taxon>
        <taxon>Bacillati</taxon>
        <taxon>Bacillota</taxon>
        <taxon>Bacilli</taxon>
        <taxon>Bacillales</taxon>
        <taxon>Thermoactinomycetaceae</taxon>
        <taxon>Melghirimyces</taxon>
    </lineage>
</organism>
<dbReference type="InterPro" id="IPR027417">
    <property type="entry name" value="P-loop_NTPase"/>
</dbReference>
<dbReference type="CDD" id="cd18789">
    <property type="entry name" value="SF2_C_XPB"/>
    <property type="match status" value="1"/>
</dbReference>
<evidence type="ECO:0000256" key="3">
    <source>
        <dbReference type="ARBA" id="ARBA00022801"/>
    </source>
</evidence>
<evidence type="ECO:0000256" key="9">
    <source>
        <dbReference type="ARBA" id="ARBA00048988"/>
    </source>
</evidence>
<dbReference type="NCBIfam" id="NF045503">
    <property type="entry name" value="repair_heli_XPB"/>
    <property type="match status" value="1"/>
</dbReference>
<dbReference type="EMBL" id="FMZA01000021">
    <property type="protein sequence ID" value="SDC91057.1"/>
    <property type="molecule type" value="Genomic_DNA"/>
</dbReference>
<evidence type="ECO:0000256" key="2">
    <source>
        <dbReference type="ARBA" id="ARBA00022741"/>
    </source>
</evidence>
<dbReference type="PANTHER" id="PTHR11274">
    <property type="entry name" value="RAD25/XP-B DNA REPAIR HELICASE"/>
    <property type="match status" value="1"/>
</dbReference>
<evidence type="ECO:0000256" key="7">
    <source>
        <dbReference type="ARBA" id="ARBA00034617"/>
    </source>
</evidence>
<dbReference type="GO" id="GO:0005524">
    <property type="term" value="F:ATP binding"/>
    <property type="evidence" value="ECO:0007669"/>
    <property type="project" value="UniProtKB-KW"/>
</dbReference>
<dbReference type="SMART" id="SM00487">
    <property type="entry name" value="DEXDc"/>
    <property type="match status" value="1"/>
</dbReference>
<dbReference type="Proteomes" id="UP000199387">
    <property type="component" value="Unassembled WGS sequence"/>
</dbReference>
<dbReference type="PROSITE" id="PS51194">
    <property type="entry name" value="HELICASE_CTER"/>
    <property type="match status" value="1"/>
</dbReference>
<reference evidence="12 13" key="1">
    <citation type="submission" date="2016-10" db="EMBL/GenBank/DDBJ databases">
        <authorList>
            <person name="de Groot N.N."/>
        </authorList>
    </citation>
    <scope>NUCLEOTIDE SEQUENCE [LARGE SCALE GENOMIC DNA]</scope>
    <source>
        <strain evidence="12 13">DSM 45514</strain>
    </source>
</reference>
<gene>
    <name evidence="12" type="ORF">SAMN04488112_12141</name>
</gene>
<dbReference type="Pfam" id="PF04851">
    <property type="entry name" value="ResIII"/>
    <property type="match status" value="1"/>
</dbReference>
<feature type="domain" description="Helicase ATP-binding" evidence="10">
    <location>
        <begin position="195"/>
        <end position="351"/>
    </location>
</feature>
<dbReference type="SMART" id="SM00490">
    <property type="entry name" value="HELICc"/>
    <property type="match status" value="1"/>
</dbReference>
<evidence type="ECO:0000256" key="5">
    <source>
        <dbReference type="ARBA" id="ARBA00022840"/>
    </source>
</evidence>
<evidence type="ECO:0000256" key="1">
    <source>
        <dbReference type="ARBA" id="ARBA00006637"/>
    </source>
</evidence>
<dbReference type="AlphaFoldDB" id="A0A1G6QH97"/>
<dbReference type="STRING" id="1236220.SAMN04488112_12141"/>
<dbReference type="InterPro" id="IPR014001">
    <property type="entry name" value="Helicase_ATP-bd"/>
</dbReference>
<comment type="catalytic activity">
    <reaction evidence="7">
        <text>Couples ATP hydrolysis with the unwinding of duplex DNA by translocating in the 3'-5' direction.</text>
        <dbReference type="EC" id="5.6.2.4"/>
    </reaction>
</comment>
<comment type="similarity">
    <text evidence="1">Belongs to the helicase family. RAD25/XPB subfamily.</text>
</comment>
<dbReference type="Pfam" id="PF13625">
    <property type="entry name" value="Helicase_C_3"/>
    <property type="match status" value="1"/>
</dbReference>
<dbReference type="InterPro" id="IPR032830">
    <property type="entry name" value="XPB/Ssl2_N"/>
</dbReference>
<evidence type="ECO:0000259" key="10">
    <source>
        <dbReference type="PROSITE" id="PS51192"/>
    </source>
</evidence>
<dbReference type="InterPro" id="IPR032438">
    <property type="entry name" value="ERCC3_RAD25_C"/>
</dbReference>
<dbReference type="OrthoDB" id="9802848at2"/>
<dbReference type="GO" id="GO:0043138">
    <property type="term" value="F:3'-5' DNA helicase activity"/>
    <property type="evidence" value="ECO:0007669"/>
    <property type="project" value="UniProtKB-EC"/>
</dbReference>
<dbReference type="Pfam" id="PF16203">
    <property type="entry name" value="ERCC3_RAD25_C"/>
    <property type="match status" value="1"/>
</dbReference>
<keyword evidence="6" id="KW-0413">Isomerase</keyword>
<protein>
    <recommendedName>
        <fullName evidence="8">DNA 3'-5' helicase</fullName>
        <ecNumber evidence="8">5.6.2.4</ecNumber>
    </recommendedName>
</protein>